<accession>A0A8K0L3T3</accession>
<reference evidence="2" key="1">
    <citation type="submission" date="2021-07" db="EMBL/GenBank/DDBJ databases">
        <title>Elsinoe batatas strain:CRI-CJ2 Genome sequencing and assembly.</title>
        <authorList>
            <person name="Huang L."/>
        </authorList>
    </citation>
    <scope>NUCLEOTIDE SEQUENCE</scope>
    <source>
        <strain evidence="2">CRI-CJ2</strain>
    </source>
</reference>
<sequence length="201" mass="21724">MSVLDATSSYSCTSVNCAAGRIQPGFSAFAWLPDYQSAKHTACEQGWTAGHERLEAELPSIISSSRTNTICKISKSSHAAGSGARPHFHTWIIRTPTCSPGILSTNEYSPKVRSFARPGRSTLHQVARSVPETKATGDTAQGGVKPREIVGGMCSESRISPHRDLHSSSFYQHDTRSDEQVKPCACTFRTFGHSSAAQLII</sequence>
<evidence type="ECO:0000256" key="1">
    <source>
        <dbReference type="SAM" id="MobiDB-lite"/>
    </source>
</evidence>
<dbReference type="OrthoDB" id="10528449at2759"/>
<dbReference type="Proteomes" id="UP000809789">
    <property type="component" value="Unassembled WGS sequence"/>
</dbReference>
<proteinExistence type="predicted"/>
<organism evidence="2 3">
    <name type="scientific">Elsinoe batatas</name>
    <dbReference type="NCBI Taxonomy" id="2601811"/>
    <lineage>
        <taxon>Eukaryota</taxon>
        <taxon>Fungi</taxon>
        <taxon>Dikarya</taxon>
        <taxon>Ascomycota</taxon>
        <taxon>Pezizomycotina</taxon>
        <taxon>Dothideomycetes</taxon>
        <taxon>Dothideomycetidae</taxon>
        <taxon>Myriangiales</taxon>
        <taxon>Elsinoaceae</taxon>
        <taxon>Elsinoe</taxon>
    </lineage>
</organism>
<feature type="region of interest" description="Disordered" evidence="1">
    <location>
        <begin position="119"/>
        <end position="147"/>
    </location>
</feature>
<dbReference type="AlphaFoldDB" id="A0A8K0L3T3"/>
<comment type="caution">
    <text evidence="2">The sequence shown here is derived from an EMBL/GenBank/DDBJ whole genome shotgun (WGS) entry which is preliminary data.</text>
</comment>
<protein>
    <submittedName>
        <fullName evidence="2">Uncharacterized protein</fullName>
    </submittedName>
</protein>
<keyword evidence="3" id="KW-1185">Reference proteome</keyword>
<name>A0A8K0L3T3_9PEZI</name>
<dbReference type="EMBL" id="JAESVG020000004">
    <property type="protein sequence ID" value="KAG8628385.1"/>
    <property type="molecule type" value="Genomic_DNA"/>
</dbReference>
<evidence type="ECO:0000313" key="2">
    <source>
        <dbReference type="EMBL" id="KAG8628385.1"/>
    </source>
</evidence>
<evidence type="ECO:0000313" key="3">
    <source>
        <dbReference type="Proteomes" id="UP000809789"/>
    </source>
</evidence>
<gene>
    <name evidence="2" type="ORF">KVT40_004258</name>
</gene>